<comment type="caution">
    <text evidence="2">The sequence shown here is derived from an EMBL/GenBank/DDBJ whole genome shotgun (WGS) entry which is preliminary data.</text>
</comment>
<gene>
    <name evidence="2" type="ORF">CROQUDRAFT_46126</name>
</gene>
<accession>A0A9P6TAF7</accession>
<reference evidence="2" key="1">
    <citation type="submission" date="2013-11" db="EMBL/GenBank/DDBJ databases">
        <title>Genome sequence of the fusiform rust pathogen reveals effectors for host alternation and coevolution with pine.</title>
        <authorList>
            <consortium name="DOE Joint Genome Institute"/>
            <person name="Smith K."/>
            <person name="Pendleton A."/>
            <person name="Kubisiak T."/>
            <person name="Anderson C."/>
            <person name="Salamov A."/>
            <person name="Aerts A."/>
            <person name="Riley R."/>
            <person name="Clum A."/>
            <person name="Lindquist E."/>
            <person name="Ence D."/>
            <person name="Campbell M."/>
            <person name="Kronenberg Z."/>
            <person name="Feau N."/>
            <person name="Dhillon B."/>
            <person name="Hamelin R."/>
            <person name="Burleigh J."/>
            <person name="Smith J."/>
            <person name="Yandell M."/>
            <person name="Nelson C."/>
            <person name="Grigoriev I."/>
            <person name="Davis J."/>
        </authorList>
    </citation>
    <scope>NUCLEOTIDE SEQUENCE</scope>
    <source>
        <strain evidence="2">G11</strain>
    </source>
</reference>
<keyword evidence="3" id="KW-1185">Reference proteome</keyword>
<evidence type="ECO:0000313" key="3">
    <source>
        <dbReference type="Proteomes" id="UP000886653"/>
    </source>
</evidence>
<evidence type="ECO:0000313" key="2">
    <source>
        <dbReference type="EMBL" id="KAG0145162.1"/>
    </source>
</evidence>
<dbReference type="Proteomes" id="UP000886653">
    <property type="component" value="Unassembled WGS sequence"/>
</dbReference>
<evidence type="ECO:0000256" key="1">
    <source>
        <dbReference type="SAM" id="MobiDB-lite"/>
    </source>
</evidence>
<dbReference type="EMBL" id="MU167281">
    <property type="protein sequence ID" value="KAG0145162.1"/>
    <property type="molecule type" value="Genomic_DNA"/>
</dbReference>
<proteinExistence type="predicted"/>
<feature type="region of interest" description="Disordered" evidence="1">
    <location>
        <begin position="30"/>
        <end position="50"/>
    </location>
</feature>
<name>A0A9P6TAF7_9BASI</name>
<protein>
    <submittedName>
        <fullName evidence="2">Uncharacterized protein</fullName>
    </submittedName>
</protein>
<dbReference type="AlphaFoldDB" id="A0A9P6TAF7"/>
<sequence length="106" mass="11644">ESKSGMSLVLCTCSECIKVERAGSSGQLSKGLLVHPGTRSKHRTRMRAEAENTSVLKALTEDFRTKAQIKNDNAVEDQYETDGVNSSLGPNMIQLSCKIAFHFEIL</sequence>
<feature type="non-terminal residue" evidence="2">
    <location>
        <position position="1"/>
    </location>
</feature>
<organism evidence="2 3">
    <name type="scientific">Cronartium quercuum f. sp. fusiforme G11</name>
    <dbReference type="NCBI Taxonomy" id="708437"/>
    <lineage>
        <taxon>Eukaryota</taxon>
        <taxon>Fungi</taxon>
        <taxon>Dikarya</taxon>
        <taxon>Basidiomycota</taxon>
        <taxon>Pucciniomycotina</taxon>
        <taxon>Pucciniomycetes</taxon>
        <taxon>Pucciniales</taxon>
        <taxon>Coleosporiaceae</taxon>
        <taxon>Cronartium</taxon>
    </lineage>
</organism>